<evidence type="ECO:0000313" key="3">
    <source>
        <dbReference type="EMBL" id="PWE27835.1"/>
    </source>
</evidence>
<dbReference type="GeneID" id="94366301"/>
<dbReference type="SMART" id="SM00850">
    <property type="entry name" value="LytTR"/>
    <property type="match status" value="1"/>
</dbReference>
<evidence type="ECO:0000256" key="1">
    <source>
        <dbReference type="SAM" id="Phobius"/>
    </source>
</evidence>
<proteinExistence type="predicted"/>
<protein>
    <submittedName>
        <fullName evidence="3">LytTR family transcriptional regulator</fullName>
    </submittedName>
</protein>
<keyword evidence="1" id="KW-0812">Transmembrane</keyword>
<accession>A0A2U2C7G1</accession>
<dbReference type="AlphaFoldDB" id="A0A2U2C7G1"/>
<dbReference type="Proteomes" id="UP000244940">
    <property type="component" value="Unassembled WGS sequence"/>
</dbReference>
<feature type="domain" description="HTH LytTR-type" evidence="2">
    <location>
        <begin position="179"/>
        <end position="266"/>
    </location>
</feature>
<dbReference type="GO" id="GO:0003677">
    <property type="term" value="F:DNA binding"/>
    <property type="evidence" value="ECO:0007669"/>
    <property type="project" value="InterPro"/>
</dbReference>
<keyword evidence="1" id="KW-1133">Transmembrane helix</keyword>
<evidence type="ECO:0000259" key="2">
    <source>
        <dbReference type="PROSITE" id="PS50930"/>
    </source>
</evidence>
<feature type="transmembrane region" description="Helical" evidence="1">
    <location>
        <begin position="88"/>
        <end position="112"/>
    </location>
</feature>
<dbReference type="InterPro" id="IPR007492">
    <property type="entry name" value="LytTR_DNA-bd_dom"/>
</dbReference>
<feature type="transmembrane region" description="Helical" evidence="1">
    <location>
        <begin position="21"/>
        <end position="39"/>
    </location>
</feature>
<comment type="caution">
    <text evidence="3">The sequence shown here is derived from an EMBL/GenBank/DDBJ whole genome shotgun (WGS) entry which is preliminary data.</text>
</comment>
<name>A0A2U2C7G1_9RHOB</name>
<sequence length="266" mass="28149">MNDSPLRLAMRDLQQVFSRPSPWVILGAVIVAAGLSGPFGTLHSLGFGARLIYWAVIGLVTLFSGWLFSQWTVIALMRRGAARIVQWLVGSAVVAVIVALEVGVVNLVAFGISPLSPGEIGDLLLSTTPIALLITAAFSLGYGGSDAPPATVAPPVAGTQAGPLPRLLARLPLDKRGALLSLSVQDHYVDVVTTRGHEMLLMRLSDAIAETEGCAGLQVHRSHWVALDQVRAARREGARGVLTLSDGREIPVSRTYLPDAKKAGLL</sequence>
<keyword evidence="4" id="KW-1185">Reference proteome</keyword>
<dbReference type="PROSITE" id="PS50930">
    <property type="entry name" value="HTH_LYTTR"/>
    <property type="match status" value="1"/>
</dbReference>
<organism evidence="3 4">
    <name type="scientific">Pararhodobacter marinus</name>
    <dbReference type="NCBI Taxonomy" id="2184063"/>
    <lineage>
        <taxon>Bacteria</taxon>
        <taxon>Pseudomonadati</taxon>
        <taxon>Pseudomonadota</taxon>
        <taxon>Alphaproteobacteria</taxon>
        <taxon>Rhodobacterales</taxon>
        <taxon>Paracoccaceae</taxon>
        <taxon>Pararhodobacter</taxon>
    </lineage>
</organism>
<dbReference type="Gene3D" id="2.40.50.1020">
    <property type="entry name" value="LytTr DNA-binding domain"/>
    <property type="match status" value="1"/>
</dbReference>
<dbReference type="RefSeq" id="WP_109534250.1">
    <property type="nucleotide sequence ID" value="NZ_QEYD01000009.1"/>
</dbReference>
<dbReference type="Pfam" id="PF04397">
    <property type="entry name" value="LytTR"/>
    <property type="match status" value="1"/>
</dbReference>
<keyword evidence="1" id="KW-0472">Membrane</keyword>
<feature type="transmembrane region" description="Helical" evidence="1">
    <location>
        <begin position="124"/>
        <end position="142"/>
    </location>
</feature>
<dbReference type="EMBL" id="QEYD01000009">
    <property type="protein sequence ID" value="PWE27835.1"/>
    <property type="molecule type" value="Genomic_DNA"/>
</dbReference>
<evidence type="ECO:0000313" key="4">
    <source>
        <dbReference type="Proteomes" id="UP000244940"/>
    </source>
</evidence>
<gene>
    <name evidence="3" type="ORF">C4N9_15500</name>
</gene>
<feature type="transmembrane region" description="Helical" evidence="1">
    <location>
        <begin position="51"/>
        <end position="76"/>
    </location>
</feature>
<dbReference type="OrthoDB" id="7028951at2"/>
<reference evidence="3 4" key="1">
    <citation type="submission" date="2018-05" db="EMBL/GenBank/DDBJ databases">
        <title>Pararhodobacter marina sp. nov., isolated from deep-sea water of the Indian Ocean.</title>
        <authorList>
            <person name="Lai Q.Sr."/>
            <person name="Liu X."/>
            <person name="Shao Z."/>
        </authorList>
    </citation>
    <scope>NUCLEOTIDE SEQUENCE [LARGE SCALE GENOMIC DNA]</scope>
    <source>
        <strain evidence="3 4">CIC4N-9</strain>
    </source>
</reference>